<organism evidence="1 2">
    <name type="scientific">Bythopirellula goksoeyrii</name>
    <dbReference type="NCBI Taxonomy" id="1400387"/>
    <lineage>
        <taxon>Bacteria</taxon>
        <taxon>Pseudomonadati</taxon>
        <taxon>Planctomycetota</taxon>
        <taxon>Planctomycetia</taxon>
        <taxon>Pirellulales</taxon>
        <taxon>Lacipirellulaceae</taxon>
        <taxon>Bythopirellula</taxon>
    </lineage>
</organism>
<dbReference type="KEGG" id="bgok:Pr1d_34310"/>
<accession>A0A5B9QF24</accession>
<dbReference type="AlphaFoldDB" id="A0A5B9QF24"/>
<sequence length="185" mass="20324">MITVSKPLECNRHIQDLKKVSQQADRQLSWVVFADDDPVMLRQLREALKKESAAIIPTPQYLWSGGEDTLKDAVLWSIEELPMTSLVLVGNSAAAVSVSEPMLSGQITAGEGENEILASVRVAERKRCLAAEHFSQQVQAMINVPEISGSLMTGSLALHCLFYRAESGVFAFYDPRDGSFRSLIG</sequence>
<reference evidence="1 2" key="1">
    <citation type="submission" date="2019-08" db="EMBL/GenBank/DDBJ databases">
        <title>Deep-cultivation of Planctomycetes and their phenomic and genomic characterization uncovers novel biology.</title>
        <authorList>
            <person name="Wiegand S."/>
            <person name="Jogler M."/>
            <person name="Boedeker C."/>
            <person name="Pinto D."/>
            <person name="Vollmers J."/>
            <person name="Rivas-Marin E."/>
            <person name="Kohn T."/>
            <person name="Peeters S.H."/>
            <person name="Heuer A."/>
            <person name="Rast P."/>
            <person name="Oberbeckmann S."/>
            <person name="Bunk B."/>
            <person name="Jeske O."/>
            <person name="Meyerdierks A."/>
            <person name="Storesund J.E."/>
            <person name="Kallscheuer N."/>
            <person name="Luecker S."/>
            <person name="Lage O.M."/>
            <person name="Pohl T."/>
            <person name="Merkel B.J."/>
            <person name="Hornburger P."/>
            <person name="Mueller R.-W."/>
            <person name="Bruemmer F."/>
            <person name="Labrenz M."/>
            <person name="Spormann A.M."/>
            <person name="Op den Camp H."/>
            <person name="Overmann J."/>
            <person name="Amann R."/>
            <person name="Jetten M.S.M."/>
            <person name="Mascher T."/>
            <person name="Medema M.H."/>
            <person name="Devos D.P."/>
            <person name="Kaster A.-K."/>
            <person name="Ovreas L."/>
            <person name="Rohde M."/>
            <person name="Galperin M.Y."/>
            <person name="Jogler C."/>
        </authorList>
    </citation>
    <scope>NUCLEOTIDE SEQUENCE [LARGE SCALE GENOMIC DNA]</scope>
    <source>
        <strain evidence="1 2">Pr1d</strain>
    </source>
</reference>
<name>A0A5B9QF24_9BACT</name>
<dbReference type="Proteomes" id="UP000323917">
    <property type="component" value="Chromosome"/>
</dbReference>
<evidence type="ECO:0000313" key="1">
    <source>
        <dbReference type="EMBL" id="QEG36122.1"/>
    </source>
</evidence>
<evidence type="ECO:0000313" key="2">
    <source>
        <dbReference type="Proteomes" id="UP000323917"/>
    </source>
</evidence>
<keyword evidence="2" id="KW-1185">Reference proteome</keyword>
<dbReference type="RefSeq" id="WP_148074525.1">
    <property type="nucleotide sequence ID" value="NZ_CP042913.1"/>
</dbReference>
<dbReference type="OrthoDB" id="274989at2"/>
<dbReference type="InterPro" id="IPR036874">
    <property type="entry name" value="Carbonic_anhydrase_sf"/>
</dbReference>
<gene>
    <name evidence="1" type="ORF">Pr1d_34310</name>
</gene>
<dbReference type="EMBL" id="CP042913">
    <property type="protein sequence ID" value="QEG36122.1"/>
    <property type="molecule type" value="Genomic_DNA"/>
</dbReference>
<proteinExistence type="predicted"/>
<protein>
    <submittedName>
        <fullName evidence="1">Uncharacterized protein</fullName>
    </submittedName>
</protein>
<dbReference type="GO" id="GO:0004089">
    <property type="term" value="F:carbonate dehydratase activity"/>
    <property type="evidence" value="ECO:0007669"/>
    <property type="project" value="InterPro"/>
</dbReference>
<dbReference type="SUPFAM" id="SSF53056">
    <property type="entry name" value="beta-carbonic anhydrase, cab"/>
    <property type="match status" value="1"/>
</dbReference>
<dbReference type="GO" id="GO:0008270">
    <property type="term" value="F:zinc ion binding"/>
    <property type="evidence" value="ECO:0007669"/>
    <property type="project" value="InterPro"/>
</dbReference>